<feature type="compositionally biased region" description="Polar residues" evidence="2">
    <location>
        <begin position="485"/>
        <end position="496"/>
    </location>
</feature>
<sequence length="987" mass="109278">MNGDTPEGVVEIATPVVEQPGPVTRYAEEARGAASVLISFSQRYSAKGLADIALDSASLVEQCVATMDENIRTVVDLLQQENRQLRAEIENLVQHSAEAVASVLTPCPQSAEAESNIASWQPPASLFSSHDQVIQALSDSVKNLSEENDQLREQVMHFQLNYVPKSVADSYRTQLDHLERDLLNKKAELEAALVKLEQEVTPAASATTTTLPSLPTAHDNEDSSFRTLAKASARSVNDNSNFDPIWAEAIRELEERAIVAASQVRDRDYVDQMEQDILKMDAKYSGLNDELEHSHKLMEKLEQDHSVLKVQNDALMGQFVSLLQTTQQLATQYQLLTDRASSGRGSQEGGVPLSPALLTKTLDMDKKAMHSLLEVQQFHQVLDASVMMPQSQSLGVTMDELSKLGASRSQHFGSSPGPRQPYNTSSTYRRFTKEDIASSAEKYSIQSIGDLVRRNQKLIGQATEMELENANLRAENVKLELRVGKQQQESTVQSDASPPRSSVKRSRVEGEPQQQRQTALTADAATLTDSASELLFWHEQSSSQSPFVTHATGVDSAPHALASRSSQGAAVTATAEPLYWNLVNLLSESHRSLIAALDEQLAIVSGEHARNASDALLRSTVAYAARTLRAEYEATVAKSAYEEALEDLHVRDALVPQHLEAIRQIAEHALHRSRNDADAQSSETNTHNHVNGGSKHDSKDISLWNSFTQLLQSATAKEQMFTHLIQEAPTRSELSQTLVSIPEVKLREAEANLVEITTQLEQERSRSVVLADNLHREKLRHVETLERMWEAEQKVAEAEDSLKVMRQSSDCMFTRDQYDAVRNELAAAQMNLVQTQLALDALRDSSNQKLAEKSQALSAAQQEIDHLRHNAANLQSQMAHAQSTNAALNQSLFEAHRDVQNAHAEAKLAIHHRLDMQQELGSSQKLVEELKRALLSQECTEALLLSLFPADSSLEAVFARNRQMNMENVQLKEALAARDLQFVGVEN</sequence>
<dbReference type="AlphaFoldDB" id="A0A0S4JKT2"/>
<evidence type="ECO:0000256" key="1">
    <source>
        <dbReference type="SAM" id="Coils"/>
    </source>
</evidence>
<gene>
    <name evidence="3" type="ORF">BSAL_28755</name>
</gene>
<name>A0A0S4JKT2_BODSA</name>
<feature type="region of interest" description="Disordered" evidence="2">
    <location>
        <begin position="483"/>
        <end position="518"/>
    </location>
</feature>
<keyword evidence="4" id="KW-1185">Reference proteome</keyword>
<dbReference type="EMBL" id="CYKH01001863">
    <property type="protein sequence ID" value="CUG90779.1"/>
    <property type="molecule type" value="Genomic_DNA"/>
</dbReference>
<dbReference type="Proteomes" id="UP000051952">
    <property type="component" value="Unassembled WGS sequence"/>
</dbReference>
<accession>A0A0S4JKT2</accession>
<reference evidence="4" key="1">
    <citation type="submission" date="2015-09" db="EMBL/GenBank/DDBJ databases">
        <authorList>
            <consortium name="Pathogen Informatics"/>
        </authorList>
    </citation>
    <scope>NUCLEOTIDE SEQUENCE [LARGE SCALE GENOMIC DNA]</scope>
    <source>
        <strain evidence="4">Lake Konstanz</strain>
    </source>
</reference>
<dbReference type="VEuPathDB" id="TriTrypDB:BSAL_28755"/>
<feature type="coiled-coil region" evidence="1">
    <location>
        <begin position="134"/>
        <end position="199"/>
    </location>
</feature>
<keyword evidence="1" id="KW-0175">Coiled coil</keyword>
<feature type="compositionally biased region" description="Polar residues" evidence="2">
    <location>
        <begin position="678"/>
        <end position="691"/>
    </location>
</feature>
<evidence type="ECO:0000256" key="2">
    <source>
        <dbReference type="SAM" id="MobiDB-lite"/>
    </source>
</evidence>
<protein>
    <submittedName>
        <fullName evidence="3">Uncharacterized protein</fullName>
    </submittedName>
</protein>
<evidence type="ECO:0000313" key="3">
    <source>
        <dbReference type="EMBL" id="CUG90779.1"/>
    </source>
</evidence>
<feature type="coiled-coil region" evidence="1">
    <location>
        <begin position="746"/>
        <end position="808"/>
    </location>
</feature>
<organism evidence="3 4">
    <name type="scientific">Bodo saltans</name>
    <name type="common">Flagellated protozoan</name>
    <dbReference type="NCBI Taxonomy" id="75058"/>
    <lineage>
        <taxon>Eukaryota</taxon>
        <taxon>Discoba</taxon>
        <taxon>Euglenozoa</taxon>
        <taxon>Kinetoplastea</taxon>
        <taxon>Metakinetoplastina</taxon>
        <taxon>Eubodonida</taxon>
        <taxon>Bodonidae</taxon>
        <taxon>Bodo</taxon>
    </lineage>
</organism>
<evidence type="ECO:0000313" key="4">
    <source>
        <dbReference type="Proteomes" id="UP000051952"/>
    </source>
</evidence>
<feature type="coiled-coil region" evidence="1">
    <location>
        <begin position="270"/>
        <end position="318"/>
    </location>
</feature>
<feature type="region of interest" description="Disordered" evidence="2">
    <location>
        <begin position="406"/>
        <end position="429"/>
    </location>
</feature>
<feature type="non-terminal residue" evidence="3">
    <location>
        <position position="987"/>
    </location>
</feature>
<proteinExistence type="predicted"/>
<feature type="coiled-coil region" evidence="1">
    <location>
        <begin position="843"/>
        <end position="891"/>
    </location>
</feature>
<feature type="region of interest" description="Disordered" evidence="2">
    <location>
        <begin position="670"/>
        <end position="697"/>
    </location>
</feature>